<dbReference type="SUPFAM" id="SSF49452">
    <property type="entry name" value="Starch-binding domain-like"/>
    <property type="match status" value="1"/>
</dbReference>
<evidence type="ECO:0000313" key="2">
    <source>
        <dbReference type="Proteomes" id="UP000441717"/>
    </source>
</evidence>
<name>A0A6N7IRF2_9FIRM</name>
<gene>
    <name evidence="1" type="ORF">GFC01_10295</name>
</gene>
<reference evidence="1 2" key="1">
    <citation type="submission" date="2019-10" db="EMBL/GenBank/DDBJ databases">
        <title>Comparative genomics of sulfur disproportionating microorganisms.</title>
        <authorList>
            <person name="Ward L.M."/>
            <person name="Bertran E."/>
            <person name="Johnston D."/>
        </authorList>
    </citation>
    <scope>NUCLEOTIDE SEQUENCE [LARGE SCALE GENOMIC DNA]</scope>
    <source>
        <strain evidence="1 2">DSM 14055</strain>
    </source>
</reference>
<comment type="caution">
    <text evidence="1">The sequence shown here is derived from an EMBL/GenBank/DDBJ whole genome shotgun (WGS) entry which is preliminary data.</text>
</comment>
<dbReference type="EMBL" id="WHYR01000026">
    <property type="protein sequence ID" value="MQL52644.1"/>
    <property type="molecule type" value="Genomic_DNA"/>
</dbReference>
<evidence type="ECO:0008006" key="3">
    <source>
        <dbReference type="Google" id="ProtNLM"/>
    </source>
</evidence>
<sequence length="135" mass="14510">MAFQLTSFDLATRNAGSQQHFDFFILPEPRVLVGGVVRRPDGTPVPCAAVVIFRREGDKLGPAIGHTFTDQDGQFVFGPLPPGTDFKVKIFYMENAVAGDEAQVVESGIWPPVFPLPPIAPFPPIAPLPTVAPIG</sequence>
<dbReference type="AlphaFoldDB" id="A0A6N7IRF2"/>
<dbReference type="GO" id="GO:0030246">
    <property type="term" value="F:carbohydrate binding"/>
    <property type="evidence" value="ECO:0007669"/>
    <property type="project" value="InterPro"/>
</dbReference>
<evidence type="ECO:0000313" key="1">
    <source>
        <dbReference type="EMBL" id="MQL52644.1"/>
    </source>
</evidence>
<dbReference type="RefSeq" id="WP_152946973.1">
    <property type="nucleotide sequence ID" value="NZ_WHYR01000026.1"/>
</dbReference>
<dbReference type="OrthoDB" id="1807736at2"/>
<proteinExistence type="predicted"/>
<organism evidence="1 2">
    <name type="scientific">Desulfofundulus thermobenzoicus</name>
    <dbReference type="NCBI Taxonomy" id="29376"/>
    <lineage>
        <taxon>Bacteria</taxon>
        <taxon>Bacillati</taxon>
        <taxon>Bacillota</taxon>
        <taxon>Clostridia</taxon>
        <taxon>Eubacteriales</taxon>
        <taxon>Peptococcaceae</taxon>
        <taxon>Desulfofundulus</taxon>
    </lineage>
</organism>
<dbReference type="Proteomes" id="UP000441717">
    <property type="component" value="Unassembled WGS sequence"/>
</dbReference>
<accession>A0A6N7IRF2</accession>
<dbReference type="InterPro" id="IPR013784">
    <property type="entry name" value="Carb-bd-like_fold"/>
</dbReference>
<keyword evidence="2" id="KW-1185">Reference proteome</keyword>
<protein>
    <recommendedName>
        <fullName evidence="3">Carboxypeptidase regulatory-like domain-containing protein</fullName>
    </recommendedName>
</protein>